<evidence type="ECO:0008006" key="2">
    <source>
        <dbReference type="Google" id="ProtNLM"/>
    </source>
</evidence>
<evidence type="ECO:0000313" key="1">
    <source>
        <dbReference type="EMBL" id="CAA9246290.1"/>
    </source>
</evidence>
<dbReference type="Gene3D" id="2.160.20.80">
    <property type="entry name" value="E3 ubiquitin-protein ligase SopA"/>
    <property type="match status" value="1"/>
</dbReference>
<proteinExistence type="predicted"/>
<dbReference type="SUPFAM" id="SSF141571">
    <property type="entry name" value="Pentapeptide repeat-like"/>
    <property type="match status" value="1"/>
</dbReference>
<dbReference type="Pfam" id="PF00805">
    <property type="entry name" value="Pentapeptide"/>
    <property type="match status" value="1"/>
</dbReference>
<accession>A0A6J4IA12</accession>
<feature type="non-terminal residue" evidence="1">
    <location>
        <position position="36"/>
    </location>
</feature>
<gene>
    <name evidence="1" type="ORF">AVDCRST_MAG93-1548</name>
</gene>
<protein>
    <recommendedName>
        <fullName evidence="2">Pentapeptide repeat-containing protein</fullName>
    </recommendedName>
</protein>
<organism evidence="1">
    <name type="scientific">uncultured Chloroflexia bacterium</name>
    <dbReference type="NCBI Taxonomy" id="1672391"/>
    <lineage>
        <taxon>Bacteria</taxon>
        <taxon>Bacillati</taxon>
        <taxon>Chloroflexota</taxon>
        <taxon>Chloroflexia</taxon>
        <taxon>environmental samples</taxon>
    </lineage>
</organism>
<dbReference type="EMBL" id="CADCTR010000522">
    <property type="protein sequence ID" value="CAA9246290.1"/>
    <property type="molecule type" value="Genomic_DNA"/>
</dbReference>
<dbReference type="AlphaFoldDB" id="A0A6J4IA12"/>
<name>A0A6J4IA12_9CHLR</name>
<reference evidence="1" key="1">
    <citation type="submission" date="2020-02" db="EMBL/GenBank/DDBJ databases">
        <authorList>
            <person name="Meier V. D."/>
        </authorList>
    </citation>
    <scope>NUCLEOTIDE SEQUENCE</scope>
    <source>
        <strain evidence="1">AVDCRST_MAG93</strain>
    </source>
</reference>
<feature type="non-terminal residue" evidence="1">
    <location>
        <position position="1"/>
    </location>
</feature>
<sequence length="36" mass="3922">PEDAAGIGADLRQSRLTMARLVRANLRATDLRDADL</sequence>
<dbReference type="InterPro" id="IPR001646">
    <property type="entry name" value="5peptide_repeat"/>
</dbReference>